<reference evidence="2" key="1">
    <citation type="journal article" date="2019" name="Int. J. Syst. Evol. Microbiol.">
        <title>The Global Catalogue of Microorganisms (GCM) 10K type strain sequencing project: providing services to taxonomists for standard genome sequencing and annotation.</title>
        <authorList>
            <consortium name="The Broad Institute Genomics Platform"/>
            <consortium name="The Broad Institute Genome Sequencing Center for Infectious Disease"/>
            <person name="Wu L."/>
            <person name="Ma J."/>
        </authorList>
    </citation>
    <scope>NUCLEOTIDE SEQUENCE [LARGE SCALE GENOMIC DNA]</scope>
    <source>
        <strain evidence="2">JCM 18424</strain>
    </source>
</reference>
<dbReference type="Proteomes" id="UP001500631">
    <property type="component" value="Unassembled WGS sequence"/>
</dbReference>
<dbReference type="RefSeq" id="WP_077926572.1">
    <property type="nucleotide sequence ID" value="NZ_BAABKE010000007.1"/>
</dbReference>
<sequence>MKSSTAHNLANCFYSETKEVLEKLKQFYLDKAEQATDQLIKQFWNTKAFACNIALLTKKDK</sequence>
<evidence type="ECO:0000313" key="1">
    <source>
        <dbReference type="EMBL" id="GAA5102640.1"/>
    </source>
</evidence>
<name>A0ABP9MVE1_9GAMM</name>
<proteinExistence type="predicted"/>
<protein>
    <submittedName>
        <fullName evidence="1">Uncharacterized protein</fullName>
    </submittedName>
</protein>
<gene>
    <name evidence="1" type="ORF">GCM10023338_20170</name>
</gene>
<organism evidence="1 2">
    <name type="scientific">Wohlfahrtiimonas larvae</name>
    <dbReference type="NCBI Taxonomy" id="1157986"/>
    <lineage>
        <taxon>Bacteria</taxon>
        <taxon>Pseudomonadati</taxon>
        <taxon>Pseudomonadota</taxon>
        <taxon>Gammaproteobacteria</taxon>
        <taxon>Cardiobacteriales</taxon>
        <taxon>Ignatzschineriaceae</taxon>
        <taxon>Wohlfahrtiimonas</taxon>
    </lineage>
</organism>
<comment type="caution">
    <text evidence="1">The sequence shown here is derived from an EMBL/GenBank/DDBJ whole genome shotgun (WGS) entry which is preliminary data.</text>
</comment>
<accession>A0ABP9MVE1</accession>
<dbReference type="EMBL" id="BAABKE010000007">
    <property type="protein sequence ID" value="GAA5102640.1"/>
    <property type="molecule type" value="Genomic_DNA"/>
</dbReference>
<evidence type="ECO:0000313" key="2">
    <source>
        <dbReference type="Proteomes" id="UP001500631"/>
    </source>
</evidence>
<keyword evidence="2" id="KW-1185">Reference proteome</keyword>